<dbReference type="Proteomes" id="UP000001396">
    <property type="component" value="Unassembled WGS sequence"/>
</dbReference>
<feature type="compositionally biased region" description="Pro residues" evidence="1">
    <location>
        <begin position="30"/>
        <end position="53"/>
    </location>
</feature>
<gene>
    <name evidence="2" type="ORF">PPL_12496</name>
</gene>
<evidence type="ECO:0000313" key="2">
    <source>
        <dbReference type="EMBL" id="EFA77285.1"/>
    </source>
</evidence>
<reference evidence="2 3" key="1">
    <citation type="journal article" date="2011" name="Genome Res.">
        <title>Phylogeny-wide analysis of social amoeba genomes highlights ancient origins for complex intercellular communication.</title>
        <authorList>
            <person name="Heidel A.J."/>
            <person name="Lawal H.M."/>
            <person name="Felder M."/>
            <person name="Schilde C."/>
            <person name="Helps N.R."/>
            <person name="Tunggal B."/>
            <person name="Rivero F."/>
            <person name="John U."/>
            <person name="Schleicher M."/>
            <person name="Eichinger L."/>
            <person name="Platzer M."/>
            <person name="Noegel A.A."/>
            <person name="Schaap P."/>
            <person name="Gloeckner G."/>
        </authorList>
    </citation>
    <scope>NUCLEOTIDE SEQUENCE [LARGE SCALE GENOMIC DNA]</scope>
    <source>
        <strain evidence="3">ATCC 26659 / Pp 5 / PN500</strain>
    </source>
</reference>
<dbReference type="RefSeq" id="XP_020429414.1">
    <property type="nucleotide sequence ID" value="XM_020583227.1"/>
</dbReference>
<dbReference type="SUPFAM" id="SSF54427">
    <property type="entry name" value="NTF2-like"/>
    <property type="match status" value="1"/>
</dbReference>
<dbReference type="AlphaFoldDB" id="D3BMS3"/>
<sequence>MGFFKKLFSRHKKTDASNQPQPNGGQHPPQQQPPQPEQHAPPPQQQQQPPPASEPSHPVESNPPAPQEPAPTTTTTTTTTTSTSSTLTIREKLEDIMKAVGEKRILEVFDKYYANDIVMYENGDATNRHGREENRASEVAFTENAVVHEATVKKVIVDGNLTAYEMYLDFTYAGENVKKNQWAFQEWNDQGLIVKEEFLYK</sequence>
<dbReference type="EMBL" id="ADBJ01000043">
    <property type="protein sequence ID" value="EFA77285.1"/>
    <property type="molecule type" value="Genomic_DNA"/>
</dbReference>
<dbReference type="GeneID" id="31367963"/>
<dbReference type="InterPro" id="IPR032710">
    <property type="entry name" value="NTF2-like_dom_sf"/>
</dbReference>
<organism evidence="2 3">
    <name type="scientific">Heterostelium pallidum (strain ATCC 26659 / Pp 5 / PN500)</name>
    <name type="common">Cellular slime mold</name>
    <name type="synonym">Polysphondylium pallidum</name>
    <dbReference type="NCBI Taxonomy" id="670386"/>
    <lineage>
        <taxon>Eukaryota</taxon>
        <taxon>Amoebozoa</taxon>
        <taxon>Evosea</taxon>
        <taxon>Eumycetozoa</taxon>
        <taxon>Dictyostelia</taxon>
        <taxon>Acytosteliales</taxon>
        <taxon>Acytosteliaceae</taxon>
        <taxon>Heterostelium</taxon>
    </lineage>
</organism>
<protein>
    <recommendedName>
        <fullName evidence="4">SnoaL-like domain-containing protein</fullName>
    </recommendedName>
</protein>
<dbReference type="PANTHER" id="PTHR34003:SF2">
    <property type="entry name" value="SNOAL-LIKE DOMAIN-CONTAINING PROTEIN"/>
    <property type="match status" value="1"/>
</dbReference>
<name>D3BMS3_HETP5</name>
<keyword evidence="3" id="KW-1185">Reference proteome</keyword>
<dbReference type="PANTHER" id="PTHR34003">
    <property type="entry name" value="BLL2395 PROTEIN"/>
    <property type="match status" value="1"/>
</dbReference>
<dbReference type="Gene3D" id="3.10.450.50">
    <property type="match status" value="1"/>
</dbReference>
<accession>D3BMS3</accession>
<feature type="compositionally biased region" description="Low complexity" evidence="1">
    <location>
        <begin position="72"/>
        <end position="86"/>
    </location>
</feature>
<feature type="compositionally biased region" description="Low complexity" evidence="1">
    <location>
        <begin position="18"/>
        <end position="29"/>
    </location>
</feature>
<evidence type="ECO:0008006" key="4">
    <source>
        <dbReference type="Google" id="ProtNLM"/>
    </source>
</evidence>
<proteinExistence type="predicted"/>
<evidence type="ECO:0000313" key="3">
    <source>
        <dbReference type="Proteomes" id="UP000001396"/>
    </source>
</evidence>
<dbReference type="InParanoid" id="D3BMS3"/>
<feature type="region of interest" description="Disordered" evidence="1">
    <location>
        <begin position="1"/>
        <end position="86"/>
    </location>
</feature>
<evidence type="ECO:0000256" key="1">
    <source>
        <dbReference type="SAM" id="MobiDB-lite"/>
    </source>
</evidence>
<comment type="caution">
    <text evidence="2">The sequence shown here is derived from an EMBL/GenBank/DDBJ whole genome shotgun (WGS) entry which is preliminary data.</text>
</comment>